<evidence type="ECO:0000313" key="1">
    <source>
        <dbReference type="EMBL" id="MDE8650945.1"/>
    </source>
</evidence>
<evidence type="ECO:0000313" key="2">
    <source>
        <dbReference type="Proteomes" id="UP001216253"/>
    </source>
</evidence>
<gene>
    <name evidence="1" type="ORF">PYV00_04325</name>
</gene>
<accession>A0ABT5WLN5</accession>
<proteinExistence type="predicted"/>
<sequence>MPDTKERQQRARTNKARHEAKGLGDEAEVLREIAFKILDIAKMIDKSETNGSQFATVDLEKKFNDIFQSSTTFRLYTYAMNEYQRRRRRDSLFPADLFGEASWDMLLFLFISKIKGMDIRVTHLCESSGVPSTTALRYIDALLKHDLVVKERSLNDNRSMFVRLTQTGFDFMSKALDR</sequence>
<dbReference type="SUPFAM" id="SSF46785">
    <property type="entry name" value="Winged helix' DNA-binding domain"/>
    <property type="match status" value="1"/>
</dbReference>
<keyword evidence="2" id="KW-1185">Reference proteome</keyword>
<dbReference type="EMBL" id="JARESE010000011">
    <property type="protein sequence ID" value="MDE8650945.1"/>
    <property type="molecule type" value="Genomic_DNA"/>
</dbReference>
<organism evidence="1 2">
    <name type="scientific">Novosphingobium album</name>
    <name type="common">ex Liu et al. 2023</name>
    <dbReference type="NCBI Taxonomy" id="3031130"/>
    <lineage>
        <taxon>Bacteria</taxon>
        <taxon>Pseudomonadati</taxon>
        <taxon>Pseudomonadota</taxon>
        <taxon>Alphaproteobacteria</taxon>
        <taxon>Sphingomonadales</taxon>
        <taxon>Sphingomonadaceae</taxon>
        <taxon>Novosphingobium</taxon>
    </lineage>
</organism>
<dbReference type="RefSeq" id="WP_275227033.1">
    <property type="nucleotide sequence ID" value="NZ_JARESE010000011.1"/>
</dbReference>
<comment type="caution">
    <text evidence="1">The sequence shown here is derived from an EMBL/GenBank/DDBJ whole genome shotgun (WGS) entry which is preliminary data.</text>
</comment>
<reference evidence="1 2" key="1">
    <citation type="submission" date="2023-03" db="EMBL/GenBank/DDBJ databases">
        <title>NovoSphingobium album sp. nov. isolated from polycyclic aromatic hydrocarbons- and heavy-metal polluted soil.</title>
        <authorList>
            <person name="Liu Z."/>
            <person name="Wang K."/>
        </authorList>
    </citation>
    <scope>NUCLEOTIDE SEQUENCE [LARGE SCALE GENOMIC DNA]</scope>
    <source>
        <strain evidence="1 2">H3SJ31-1</strain>
    </source>
</reference>
<dbReference type="Proteomes" id="UP001216253">
    <property type="component" value="Unassembled WGS sequence"/>
</dbReference>
<dbReference type="InterPro" id="IPR036390">
    <property type="entry name" value="WH_DNA-bd_sf"/>
</dbReference>
<protein>
    <submittedName>
        <fullName evidence="1">MarR family winged helix-turn-helix transcriptional regulator</fullName>
    </submittedName>
</protein>
<dbReference type="InterPro" id="IPR036388">
    <property type="entry name" value="WH-like_DNA-bd_sf"/>
</dbReference>
<dbReference type="Gene3D" id="1.10.10.10">
    <property type="entry name" value="Winged helix-like DNA-binding domain superfamily/Winged helix DNA-binding domain"/>
    <property type="match status" value="1"/>
</dbReference>
<name>A0ABT5WLN5_9SPHN</name>